<sequence length="150" mass="17012">MNYSHPDAELVNQPIGYWSWAAHKAVVTHIRAGLAEFGVSQPQWWILNQADDEHGKTRAEVTATLRGYLDVEDALQDEIDALVERGLTVFDDAGLLRLTAEGAAVRLRCAERQKEMWAQRHDGITDEEYLVTLKVLQRMIHNTGGQAWHH</sequence>
<gene>
    <name evidence="1" type="ORF">HG542_33005</name>
</gene>
<dbReference type="Gene3D" id="1.10.10.10">
    <property type="entry name" value="Winged helix-like DNA-binding domain superfamily/Winged helix DNA-binding domain"/>
    <property type="match status" value="1"/>
</dbReference>
<proteinExistence type="predicted"/>
<dbReference type="RefSeq" id="WP_171088044.1">
    <property type="nucleotide sequence ID" value="NZ_BNBU01000003.1"/>
</dbReference>
<dbReference type="SUPFAM" id="SSF46785">
    <property type="entry name" value="Winged helix' DNA-binding domain"/>
    <property type="match status" value="1"/>
</dbReference>
<dbReference type="AlphaFoldDB" id="A0A7Y7BBC3"/>
<name>A0A7Y7BBC3_STRMO</name>
<evidence type="ECO:0000313" key="1">
    <source>
        <dbReference type="EMBL" id="NVK82429.1"/>
    </source>
</evidence>
<comment type="caution">
    <text evidence="1">The sequence shown here is derived from an EMBL/GenBank/DDBJ whole genome shotgun (WGS) entry which is preliminary data.</text>
</comment>
<dbReference type="Proteomes" id="UP000587462">
    <property type="component" value="Unassembled WGS sequence"/>
</dbReference>
<evidence type="ECO:0000313" key="2">
    <source>
        <dbReference type="Proteomes" id="UP000587462"/>
    </source>
</evidence>
<reference evidence="1 2" key="1">
    <citation type="submission" date="2020-04" db="EMBL/GenBank/DDBJ databases">
        <title>Draft Genome Sequence of Streptomyces morookaense DSM 40503, an 8-azaguanine-producing strain.</title>
        <authorList>
            <person name="Qi J."/>
            <person name="Gao J.-M."/>
        </authorList>
    </citation>
    <scope>NUCLEOTIDE SEQUENCE [LARGE SCALE GENOMIC DNA]</scope>
    <source>
        <strain evidence="1 2">DSM 40503</strain>
    </source>
</reference>
<organism evidence="1 2">
    <name type="scientific">Streptomyces morookaense</name>
    <name type="common">Streptoverticillium morookaense</name>
    <dbReference type="NCBI Taxonomy" id="1970"/>
    <lineage>
        <taxon>Bacteria</taxon>
        <taxon>Bacillati</taxon>
        <taxon>Actinomycetota</taxon>
        <taxon>Actinomycetes</taxon>
        <taxon>Kitasatosporales</taxon>
        <taxon>Streptomycetaceae</taxon>
        <taxon>Streptomyces</taxon>
    </lineage>
</organism>
<dbReference type="InterPro" id="IPR036388">
    <property type="entry name" value="WH-like_DNA-bd_sf"/>
</dbReference>
<accession>A0A7Y7BBC3</accession>
<keyword evidence="2" id="KW-1185">Reference proteome</keyword>
<dbReference type="EMBL" id="JABBXF010000133">
    <property type="protein sequence ID" value="NVK82429.1"/>
    <property type="molecule type" value="Genomic_DNA"/>
</dbReference>
<dbReference type="InterPro" id="IPR036390">
    <property type="entry name" value="WH_DNA-bd_sf"/>
</dbReference>
<protein>
    <submittedName>
        <fullName evidence="1">Winged helix-turn-helix transcriptional regulator</fullName>
    </submittedName>
</protein>